<evidence type="ECO:0000259" key="3">
    <source>
        <dbReference type="Pfam" id="PF02769"/>
    </source>
</evidence>
<dbReference type="CDD" id="cd02197">
    <property type="entry name" value="HypE"/>
    <property type="match status" value="1"/>
</dbReference>
<feature type="domain" description="PurM-like N-terminal" evidence="2">
    <location>
        <begin position="38"/>
        <end position="147"/>
    </location>
</feature>
<comment type="similarity">
    <text evidence="1">Belongs to the HypE family.</text>
</comment>
<dbReference type="Proteomes" id="UP000198718">
    <property type="component" value="Unassembled WGS sequence"/>
</dbReference>
<evidence type="ECO:0000313" key="4">
    <source>
        <dbReference type="EMBL" id="SDK98553.1"/>
    </source>
</evidence>
<dbReference type="GO" id="GO:0051604">
    <property type="term" value="P:protein maturation"/>
    <property type="evidence" value="ECO:0007669"/>
    <property type="project" value="TreeGrafter"/>
</dbReference>
<dbReference type="Gene3D" id="3.30.1330.10">
    <property type="entry name" value="PurM-like, N-terminal domain"/>
    <property type="match status" value="1"/>
</dbReference>
<evidence type="ECO:0000259" key="2">
    <source>
        <dbReference type="Pfam" id="PF00586"/>
    </source>
</evidence>
<keyword evidence="5" id="KW-1185">Reference proteome</keyword>
<dbReference type="InterPro" id="IPR011854">
    <property type="entry name" value="HypE"/>
</dbReference>
<organism evidence="4 5">
    <name type="scientific">Natronincola ferrireducens</name>
    <dbReference type="NCBI Taxonomy" id="393762"/>
    <lineage>
        <taxon>Bacteria</taxon>
        <taxon>Bacillati</taxon>
        <taxon>Bacillota</taxon>
        <taxon>Clostridia</taxon>
        <taxon>Peptostreptococcales</taxon>
        <taxon>Natronincolaceae</taxon>
        <taxon>Natronincola</taxon>
    </lineage>
</organism>
<dbReference type="InterPro" id="IPR010918">
    <property type="entry name" value="PurM-like_C_dom"/>
</dbReference>
<dbReference type="InterPro" id="IPR036921">
    <property type="entry name" value="PurM-like_N_sf"/>
</dbReference>
<feature type="domain" description="PurM-like C-terminal" evidence="3">
    <location>
        <begin position="159"/>
        <end position="301"/>
    </location>
</feature>
<sequence>MNDKVMLRHGDGGKHTSLLIKDIFYKHFYNDMLVNSLDASVFDGNHWRLAFTTDSFVVKPLVFPGGDIGKLAICGTINDLVTAGAKPLYLSCGFIIEEGFNMELLEKIAASMGETCRKTGVKIITGDTKVVEKGAVDGVFINTSGIGGLQANYQPKPIQEGDQIIITGGIAEHGTTIAVERYGIKVEGNIKSDCRPLNHILEKLQTYMGSIKLMKDPTRGGLATALNEILEVSGRGIQLLEKAIPIAGEVKSINELLGLDPLYHACEGRMIMVVDKEKADEVLGEIRGCEGCEDAAIIGSFLSTDIPSKVVMETVIGGRRIVGPLEGDMLPRIC</sequence>
<dbReference type="OrthoDB" id="9801934at2"/>
<dbReference type="NCBIfam" id="TIGR02124">
    <property type="entry name" value="hypE"/>
    <property type="match status" value="1"/>
</dbReference>
<dbReference type="Pfam" id="PF02769">
    <property type="entry name" value="AIRS_C"/>
    <property type="match status" value="1"/>
</dbReference>
<evidence type="ECO:0000313" key="5">
    <source>
        <dbReference type="Proteomes" id="UP000198718"/>
    </source>
</evidence>
<dbReference type="Gene3D" id="3.90.650.10">
    <property type="entry name" value="PurM-like C-terminal domain"/>
    <property type="match status" value="1"/>
</dbReference>
<dbReference type="PIRSF" id="PIRSF005644">
    <property type="entry name" value="Hdrgns_mtr_HypE"/>
    <property type="match status" value="1"/>
</dbReference>
<gene>
    <name evidence="4" type="ORF">SAMN05660472_02384</name>
</gene>
<dbReference type="InterPro" id="IPR036676">
    <property type="entry name" value="PurM-like_C_sf"/>
</dbReference>
<dbReference type="PANTHER" id="PTHR30303">
    <property type="entry name" value="HYDROGENASE ISOENZYMES FORMATION PROTEIN HYPE"/>
    <property type="match status" value="1"/>
</dbReference>
<dbReference type="SUPFAM" id="SSF56042">
    <property type="entry name" value="PurM C-terminal domain-like"/>
    <property type="match status" value="1"/>
</dbReference>
<dbReference type="STRING" id="393762.SAMN05660472_02384"/>
<dbReference type="SUPFAM" id="SSF55326">
    <property type="entry name" value="PurM N-terminal domain-like"/>
    <property type="match status" value="1"/>
</dbReference>
<protein>
    <submittedName>
        <fullName evidence="4">Hydrogenase maturation protein, carbamoyl dehydratase HypE</fullName>
    </submittedName>
</protein>
<name>A0A1G9GE62_9FIRM</name>
<dbReference type="PANTHER" id="PTHR30303:SF0">
    <property type="entry name" value="CARBAMOYL DEHYDRATASE HYPE"/>
    <property type="match status" value="1"/>
</dbReference>
<evidence type="ECO:0000256" key="1">
    <source>
        <dbReference type="ARBA" id="ARBA00006243"/>
    </source>
</evidence>
<accession>A0A1G9GE62</accession>
<dbReference type="RefSeq" id="WP_090553918.1">
    <property type="nucleotide sequence ID" value="NZ_FNFP01000006.1"/>
</dbReference>
<dbReference type="AlphaFoldDB" id="A0A1G9GE62"/>
<dbReference type="Pfam" id="PF00586">
    <property type="entry name" value="AIRS"/>
    <property type="match status" value="1"/>
</dbReference>
<dbReference type="InterPro" id="IPR016188">
    <property type="entry name" value="PurM-like_N"/>
</dbReference>
<dbReference type="EMBL" id="FNFP01000006">
    <property type="protein sequence ID" value="SDK98553.1"/>
    <property type="molecule type" value="Genomic_DNA"/>
</dbReference>
<reference evidence="4 5" key="1">
    <citation type="submission" date="2016-10" db="EMBL/GenBank/DDBJ databases">
        <authorList>
            <person name="de Groot N.N."/>
        </authorList>
    </citation>
    <scope>NUCLEOTIDE SEQUENCE [LARGE SCALE GENOMIC DNA]</scope>
    <source>
        <strain evidence="4 5">DSM 18346</strain>
    </source>
</reference>
<proteinExistence type="inferred from homology"/>